<evidence type="ECO:0000256" key="2">
    <source>
        <dbReference type="ARBA" id="ARBA00022679"/>
    </source>
</evidence>
<dbReference type="STRING" id="1093900.A0A507BCY0"/>
<gene>
    <name evidence="8" type="ORF">E0L32_004930</name>
</gene>
<feature type="binding site" evidence="6">
    <location>
        <position position="75"/>
    </location>
    <ligand>
        <name>ATP</name>
        <dbReference type="ChEBI" id="CHEBI:30616"/>
    </ligand>
</feature>
<evidence type="ECO:0000313" key="9">
    <source>
        <dbReference type="Proteomes" id="UP000319257"/>
    </source>
</evidence>
<dbReference type="RefSeq" id="XP_030996532.1">
    <property type="nucleotide sequence ID" value="XM_031139395.1"/>
</dbReference>
<evidence type="ECO:0000256" key="5">
    <source>
        <dbReference type="ARBA" id="ARBA00022840"/>
    </source>
</evidence>
<dbReference type="EMBL" id="SKBQ01000025">
    <property type="protein sequence ID" value="TPX14821.1"/>
    <property type="molecule type" value="Genomic_DNA"/>
</dbReference>
<dbReference type="GO" id="GO:0005524">
    <property type="term" value="F:ATP binding"/>
    <property type="evidence" value="ECO:0007669"/>
    <property type="project" value="UniProtKB-UniRule"/>
</dbReference>
<evidence type="ECO:0000256" key="1">
    <source>
        <dbReference type="ARBA" id="ARBA00022527"/>
    </source>
</evidence>
<dbReference type="GO" id="GO:0005634">
    <property type="term" value="C:nucleus"/>
    <property type="evidence" value="ECO:0007669"/>
    <property type="project" value="TreeGrafter"/>
</dbReference>
<dbReference type="Proteomes" id="UP000319257">
    <property type="component" value="Unassembled WGS sequence"/>
</dbReference>
<reference evidence="8 9" key="1">
    <citation type="submission" date="2019-06" db="EMBL/GenBank/DDBJ databases">
        <title>Draft genome sequence of the filamentous fungus Phialemoniopsis curvata isolated from diesel fuel.</title>
        <authorList>
            <person name="Varaljay V.A."/>
            <person name="Lyon W.J."/>
            <person name="Crouch A.L."/>
            <person name="Drake C.E."/>
            <person name="Hollomon J.M."/>
            <person name="Nadeau L.J."/>
            <person name="Nunn H.S."/>
            <person name="Stevenson B.S."/>
            <person name="Bojanowski C.L."/>
            <person name="Crookes-Goodson W.J."/>
        </authorList>
    </citation>
    <scope>NUCLEOTIDE SEQUENCE [LARGE SCALE GENOMIC DNA]</scope>
    <source>
        <strain evidence="8 9">D216</strain>
    </source>
</reference>
<keyword evidence="1" id="KW-0723">Serine/threonine-protein kinase</keyword>
<evidence type="ECO:0000256" key="3">
    <source>
        <dbReference type="ARBA" id="ARBA00022741"/>
    </source>
</evidence>
<dbReference type="Pfam" id="PF00069">
    <property type="entry name" value="Pkinase"/>
    <property type="match status" value="1"/>
</dbReference>
<dbReference type="GO" id="GO:0004674">
    <property type="term" value="F:protein serine/threonine kinase activity"/>
    <property type="evidence" value="ECO:0007669"/>
    <property type="project" value="UniProtKB-KW"/>
</dbReference>
<name>A0A507BCY0_9PEZI</name>
<dbReference type="InterPro" id="IPR000719">
    <property type="entry name" value="Prot_kinase_dom"/>
</dbReference>
<accession>A0A507BCY0</accession>
<keyword evidence="2" id="KW-0808">Transferase</keyword>
<feature type="domain" description="Protein kinase" evidence="7">
    <location>
        <begin position="47"/>
        <end position="385"/>
    </location>
</feature>
<protein>
    <recommendedName>
        <fullName evidence="7">Protein kinase domain-containing protein</fullName>
    </recommendedName>
</protein>
<dbReference type="SUPFAM" id="SSF56112">
    <property type="entry name" value="Protein kinase-like (PK-like)"/>
    <property type="match status" value="1"/>
</dbReference>
<evidence type="ECO:0000256" key="6">
    <source>
        <dbReference type="PROSITE-ProRule" id="PRU10141"/>
    </source>
</evidence>
<dbReference type="Gene3D" id="1.10.510.10">
    <property type="entry name" value="Transferase(Phosphotransferase) domain 1"/>
    <property type="match status" value="1"/>
</dbReference>
<dbReference type="SMART" id="SM00220">
    <property type="entry name" value="S_TKc"/>
    <property type="match status" value="1"/>
</dbReference>
<dbReference type="GO" id="GO:0043484">
    <property type="term" value="P:regulation of RNA splicing"/>
    <property type="evidence" value="ECO:0007669"/>
    <property type="project" value="TreeGrafter"/>
</dbReference>
<comment type="caution">
    <text evidence="8">The sequence shown here is derived from an EMBL/GenBank/DDBJ whole genome shotgun (WGS) entry which is preliminary data.</text>
</comment>
<dbReference type="GeneID" id="41972377"/>
<dbReference type="InterPro" id="IPR051175">
    <property type="entry name" value="CLK_kinases"/>
</dbReference>
<organism evidence="8 9">
    <name type="scientific">Thyridium curvatum</name>
    <dbReference type="NCBI Taxonomy" id="1093900"/>
    <lineage>
        <taxon>Eukaryota</taxon>
        <taxon>Fungi</taxon>
        <taxon>Dikarya</taxon>
        <taxon>Ascomycota</taxon>
        <taxon>Pezizomycotina</taxon>
        <taxon>Sordariomycetes</taxon>
        <taxon>Sordariomycetidae</taxon>
        <taxon>Thyridiales</taxon>
        <taxon>Thyridiaceae</taxon>
        <taxon>Thyridium</taxon>
    </lineage>
</organism>
<dbReference type="PANTHER" id="PTHR45646">
    <property type="entry name" value="SERINE/THREONINE-PROTEIN KINASE DOA-RELATED"/>
    <property type="match status" value="1"/>
</dbReference>
<keyword evidence="3 6" id="KW-0547">Nucleotide-binding</keyword>
<dbReference type="PROSITE" id="PS50011">
    <property type="entry name" value="PROTEIN_KINASE_DOM"/>
    <property type="match status" value="1"/>
</dbReference>
<keyword evidence="5 6" id="KW-0067">ATP-binding</keyword>
<evidence type="ECO:0000256" key="4">
    <source>
        <dbReference type="ARBA" id="ARBA00022777"/>
    </source>
</evidence>
<dbReference type="PROSITE" id="PS00107">
    <property type="entry name" value="PROTEIN_KINASE_ATP"/>
    <property type="match status" value="1"/>
</dbReference>
<dbReference type="Gene3D" id="3.30.200.20">
    <property type="entry name" value="Phosphorylase Kinase, domain 1"/>
    <property type="match status" value="1"/>
</dbReference>
<dbReference type="InParanoid" id="A0A507BCY0"/>
<dbReference type="OrthoDB" id="5979581at2759"/>
<evidence type="ECO:0000313" key="8">
    <source>
        <dbReference type="EMBL" id="TPX14821.1"/>
    </source>
</evidence>
<keyword evidence="9" id="KW-1185">Reference proteome</keyword>
<dbReference type="InterPro" id="IPR017441">
    <property type="entry name" value="Protein_kinase_ATP_BS"/>
</dbReference>
<keyword evidence="4" id="KW-0418">Kinase</keyword>
<evidence type="ECO:0000259" key="7">
    <source>
        <dbReference type="PROSITE" id="PS50011"/>
    </source>
</evidence>
<dbReference type="PANTHER" id="PTHR45646:SF11">
    <property type="entry name" value="SERINE_THREONINE-PROTEIN KINASE DOA"/>
    <property type="match status" value="1"/>
</dbReference>
<sequence length="394" mass="44425">MDDSADVGYFVDSEDEGELEDECEPLSRYREGLYYPVCIGEVLNGRYRVLHKLGWGGFSTVWLARDLDQRTVALKIMVADERGDTELPIQAKLIQKLDDTSSLTLYTAAFQLRGADDHHHLCLVLPLRGTSLSDYRTRVQKPITERMSVARTALHALASVHSVGIIHRDLNLGAILWELQSIDHLTNEDIYRLFCRPRKMKIGDLGWKSGEIVQGMKGLYHLLGSSAYLGDFGMSIHAGTTVEYTVQAPMSFCAPERYHGAQPSYASDLWSYICIFATLYLSVEVVWGHGTLSVARMVDALGPLPKEWKGSYCGPGEAEDWWYDCTGLLPRPKYTHETLEHKVDRLRPDIGREERKLVLSILHQGFSYHPEQRLTATNLLASPEFVALMGKYGL</sequence>
<dbReference type="InterPro" id="IPR011009">
    <property type="entry name" value="Kinase-like_dom_sf"/>
</dbReference>
<proteinExistence type="predicted"/>
<dbReference type="AlphaFoldDB" id="A0A507BCY0"/>